<dbReference type="AlphaFoldDB" id="A0A290QGE4"/>
<dbReference type="InterPro" id="IPR014747">
    <property type="entry name" value="Bac_photo_RC_H_C"/>
</dbReference>
<evidence type="ECO:0000259" key="1">
    <source>
        <dbReference type="Pfam" id="PF05239"/>
    </source>
</evidence>
<dbReference type="InterPro" id="IPR027275">
    <property type="entry name" value="PRC-brl_dom"/>
</dbReference>
<dbReference type="OrthoDB" id="9793882at2"/>
<gene>
    <name evidence="2" type="ORF">CMV30_02665</name>
</gene>
<dbReference type="Proteomes" id="UP000217265">
    <property type="component" value="Chromosome"/>
</dbReference>
<dbReference type="Pfam" id="PF05239">
    <property type="entry name" value="PRC"/>
    <property type="match status" value="1"/>
</dbReference>
<feature type="domain" description="PRC-barrel" evidence="1">
    <location>
        <begin position="174"/>
        <end position="230"/>
    </location>
</feature>
<evidence type="ECO:0000313" key="3">
    <source>
        <dbReference type="Proteomes" id="UP000217265"/>
    </source>
</evidence>
<dbReference type="Gene3D" id="3.90.50.10">
    <property type="entry name" value="Photosynthetic Reaction Center, subunit H, domain 2"/>
    <property type="match status" value="2"/>
</dbReference>
<dbReference type="GO" id="GO:0019684">
    <property type="term" value="P:photosynthesis, light reaction"/>
    <property type="evidence" value="ECO:0007669"/>
    <property type="project" value="InterPro"/>
</dbReference>
<dbReference type="GO" id="GO:0030077">
    <property type="term" value="C:plasma membrane light-harvesting complex"/>
    <property type="evidence" value="ECO:0007669"/>
    <property type="project" value="InterPro"/>
</dbReference>
<accession>A0A290QGE4</accession>
<proteinExistence type="predicted"/>
<evidence type="ECO:0000313" key="2">
    <source>
        <dbReference type="EMBL" id="ATC62952.1"/>
    </source>
</evidence>
<dbReference type="EMBL" id="CP023344">
    <property type="protein sequence ID" value="ATC62952.1"/>
    <property type="molecule type" value="Genomic_DNA"/>
</dbReference>
<dbReference type="SUPFAM" id="SSF50346">
    <property type="entry name" value="PRC-barrel domain"/>
    <property type="match status" value="2"/>
</dbReference>
<dbReference type="RefSeq" id="WP_096054587.1">
    <property type="nucleotide sequence ID" value="NZ_CP023344.1"/>
</dbReference>
<protein>
    <submittedName>
        <fullName evidence="2">Photosystem reaction center subunit H</fullName>
    </submittedName>
</protein>
<reference evidence="2 3" key="1">
    <citation type="submission" date="2017-09" db="EMBL/GenBank/DDBJ databases">
        <title>Complete genome sequence of Verrucomicrobial strain HZ-65, isolated from freshwater.</title>
        <authorList>
            <person name="Choi A."/>
        </authorList>
    </citation>
    <scope>NUCLEOTIDE SEQUENCE [LARGE SCALE GENOMIC DNA]</scope>
    <source>
        <strain evidence="2 3">HZ-65</strain>
    </source>
</reference>
<dbReference type="InterPro" id="IPR011033">
    <property type="entry name" value="PRC_barrel-like_sf"/>
</dbReference>
<organism evidence="2 3">
    <name type="scientific">Nibricoccus aquaticus</name>
    <dbReference type="NCBI Taxonomy" id="2576891"/>
    <lineage>
        <taxon>Bacteria</taxon>
        <taxon>Pseudomonadati</taxon>
        <taxon>Verrucomicrobiota</taxon>
        <taxon>Opitutia</taxon>
        <taxon>Opitutales</taxon>
        <taxon>Opitutaceae</taxon>
        <taxon>Nibricoccus</taxon>
    </lineage>
</organism>
<keyword evidence="3" id="KW-1185">Reference proteome</keyword>
<dbReference type="KEGG" id="vbh:CMV30_02665"/>
<sequence>MLRNAKTLERHELLARDGTIGHVKDLYFDDQQWNVRYFVVDAGSWLLSRQVLISPLSVDLPDWEKKILPVSLTKEQVKNSPGIDTDKPVSRQHEATLSDYYGWPYYWSDPVFTALAFAGPMGAMPSAGAVAADAERVLALDQAAAGVVGHGEYDPHLRNVNALIGHHIEALDGEIGHVEDVLIEDRTWEIRYLVISTGNWLPGKKVVIAPLWISDFNRNGSMIHIDLSRDAIKGSPAYDPQQPVDSGYSGRLHDHYGRPRYDRW</sequence>
<name>A0A290QGE4_9BACT</name>